<gene>
    <name evidence="1" type="ORF">GNF68_18295</name>
</gene>
<evidence type="ECO:0000313" key="1">
    <source>
        <dbReference type="EMBL" id="MDZ4910901.1"/>
    </source>
</evidence>
<proteinExistence type="predicted"/>
<name>A0AAW9I925_CLOPF</name>
<dbReference type="EMBL" id="WNUI01000900">
    <property type="protein sequence ID" value="MDZ4910901.1"/>
    <property type="molecule type" value="Genomic_DNA"/>
</dbReference>
<organism evidence="1 2">
    <name type="scientific">Clostridium perfringens</name>
    <dbReference type="NCBI Taxonomy" id="1502"/>
    <lineage>
        <taxon>Bacteria</taxon>
        <taxon>Bacillati</taxon>
        <taxon>Bacillota</taxon>
        <taxon>Clostridia</taxon>
        <taxon>Eubacteriales</taxon>
        <taxon>Clostridiaceae</taxon>
        <taxon>Clostridium</taxon>
    </lineage>
</organism>
<reference evidence="1" key="1">
    <citation type="submission" date="2019-11" db="EMBL/GenBank/DDBJ databases">
        <title>Characterization of Clostridium perfringens isolates from swine manure treated agricultural soils.</title>
        <authorList>
            <person name="Wushke S.T."/>
        </authorList>
    </citation>
    <scope>NUCLEOTIDE SEQUENCE</scope>
    <source>
        <strain evidence="1">X94</strain>
    </source>
</reference>
<protein>
    <submittedName>
        <fullName evidence="1">MogA/MoaB family molybdenum cofactor biosynthesis protein</fullName>
    </submittedName>
</protein>
<accession>A0AAW9I925</accession>
<evidence type="ECO:0000313" key="2">
    <source>
        <dbReference type="Proteomes" id="UP001288778"/>
    </source>
</evidence>
<comment type="caution">
    <text evidence="1">The sequence shown here is derived from an EMBL/GenBank/DDBJ whole genome shotgun (WGS) entry which is preliminary data.</text>
</comment>
<feature type="non-terminal residue" evidence="1">
    <location>
        <position position="36"/>
    </location>
</feature>
<dbReference type="Proteomes" id="UP001288778">
    <property type="component" value="Unassembled WGS sequence"/>
</dbReference>
<dbReference type="Gene3D" id="3.40.980.10">
    <property type="entry name" value="MoaB/Mog-like domain"/>
    <property type="match status" value="1"/>
</dbReference>
<dbReference type="SUPFAM" id="SSF53218">
    <property type="entry name" value="Molybdenum cofactor biosynthesis proteins"/>
    <property type="match status" value="1"/>
</dbReference>
<dbReference type="InterPro" id="IPR036425">
    <property type="entry name" value="MoaB/Mog-like_dom_sf"/>
</dbReference>
<sequence length="36" mass="3918">MYRVGIITASDKGAKGERVDESGPKIKEIVSSFGYE</sequence>
<dbReference type="AlphaFoldDB" id="A0AAW9I925"/>